<organism evidence="1 2">
    <name type="scientific">Penicillium salamii</name>
    <dbReference type="NCBI Taxonomy" id="1612424"/>
    <lineage>
        <taxon>Eukaryota</taxon>
        <taxon>Fungi</taxon>
        <taxon>Dikarya</taxon>
        <taxon>Ascomycota</taxon>
        <taxon>Pezizomycotina</taxon>
        <taxon>Eurotiomycetes</taxon>
        <taxon>Eurotiomycetidae</taxon>
        <taxon>Eurotiales</taxon>
        <taxon>Aspergillaceae</taxon>
        <taxon>Penicillium</taxon>
    </lineage>
</organism>
<comment type="caution">
    <text evidence="1">The sequence shown here is derived from an EMBL/GenBank/DDBJ whole genome shotgun (WGS) entry which is preliminary data.</text>
</comment>
<dbReference type="Proteomes" id="UP001152592">
    <property type="component" value="Unassembled WGS sequence"/>
</dbReference>
<evidence type="ECO:0000313" key="2">
    <source>
        <dbReference type="Proteomes" id="UP001152592"/>
    </source>
</evidence>
<dbReference type="AlphaFoldDB" id="A0A9W4JS16"/>
<sequence>MSDCIDTLTLRKDTNIVFITSKHAISASAYPLRIAILHSSLTNVDIVMVKGEIKKCDRVLVKQNILEIRIKAKARLQCIMKNLKSIRFEMNQEEIR</sequence>
<accession>A0A9W4JS16</accession>
<reference evidence="1" key="1">
    <citation type="submission" date="2021-07" db="EMBL/GenBank/DDBJ databases">
        <authorList>
            <person name="Branca A.L. A."/>
        </authorList>
    </citation>
    <scope>NUCLEOTIDE SEQUENCE</scope>
</reference>
<protein>
    <submittedName>
        <fullName evidence="1">Uncharacterized protein</fullName>
    </submittedName>
</protein>
<gene>
    <name evidence="1" type="ORF">PSALAMII_LOCUS9252</name>
</gene>
<name>A0A9W4JS16_9EURO</name>
<evidence type="ECO:0000313" key="1">
    <source>
        <dbReference type="EMBL" id="CAG8416487.1"/>
    </source>
</evidence>
<dbReference type="EMBL" id="CAJVPD010000272">
    <property type="protein sequence ID" value="CAG8416487.1"/>
    <property type="molecule type" value="Genomic_DNA"/>
</dbReference>
<dbReference type="OrthoDB" id="4201669at2759"/>
<proteinExistence type="predicted"/>